<feature type="domain" description="Beta-hexosaminidase bacterial type N-terminal" evidence="9">
    <location>
        <begin position="34"/>
        <end position="157"/>
    </location>
</feature>
<feature type="domain" description="Glycoside hydrolase family 20 catalytic" evidence="8">
    <location>
        <begin position="185"/>
        <end position="516"/>
    </location>
</feature>
<dbReference type="InterPro" id="IPR029018">
    <property type="entry name" value="Hex-like_dom2"/>
</dbReference>
<keyword evidence="5" id="KW-0326">Glycosidase</keyword>
<proteinExistence type="inferred from homology"/>
<dbReference type="CDD" id="cd06564">
    <property type="entry name" value="GH20_DspB_LnbB-like"/>
    <property type="match status" value="1"/>
</dbReference>
<feature type="active site" description="Proton donor" evidence="6">
    <location>
        <position position="348"/>
    </location>
</feature>
<keyword evidence="11" id="KW-1185">Reference proteome</keyword>
<dbReference type="InterPro" id="IPR017853">
    <property type="entry name" value="GH"/>
</dbReference>
<organism evidence="10 11">
    <name type="scientific">Obba rivulosa</name>
    <dbReference type="NCBI Taxonomy" id="1052685"/>
    <lineage>
        <taxon>Eukaryota</taxon>
        <taxon>Fungi</taxon>
        <taxon>Dikarya</taxon>
        <taxon>Basidiomycota</taxon>
        <taxon>Agaricomycotina</taxon>
        <taxon>Agaricomycetes</taxon>
        <taxon>Polyporales</taxon>
        <taxon>Gelatoporiaceae</taxon>
        <taxon>Obba</taxon>
    </lineage>
</organism>
<dbReference type="PRINTS" id="PR00738">
    <property type="entry name" value="GLHYDRLASE20"/>
</dbReference>
<evidence type="ECO:0000313" key="11">
    <source>
        <dbReference type="Proteomes" id="UP000250043"/>
    </source>
</evidence>
<comment type="similarity">
    <text evidence="2">Belongs to the glycosyl hydrolase 20 family.</text>
</comment>
<dbReference type="Pfam" id="PF00728">
    <property type="entry name" value="Glyco_hydro_20"/>
    <property type="match status" value="1"/>
</dbReference>
<dbReference type="EC" id="3.2.1.52" evidence="3"/>
<evidence type="ECO:0000256" key="1">
    <source>
        <dbReference type="ARBA" id="ARBA00001231"/>
    </source>
</evidence>
<dbReference type="GO" id="GO:0005975">
    <property type="term" value="P:carbohydrate metabolic process"/>
    <property type="evidence" value="ECO:0007669"/>
    <property type="project" value="InterPro"/>
</dbReference>
<feature type="signal peptide" evidence="7">
    <location>
        <begin position="1"/>
        <end position="15"/>
    </location>
</feature>
<gene>
    <name evidence="10" type="ORF">OBBRIDRAFT_651668</name>
</gene>
<dbReference type="InterPro" id="IPR052764">
    <property type="entry name" value="GH20_Enzymes"/>
</dbReference>
<dbReference type="OrthoDB" id="428480at2759"/>
<evidence type="ECO:0000259" key="9">
    <source>
        <dbReference type="Pfam" id="PF02838"/>
    </source>
</evidence>
<dbReference type="AlphaFoldDB" id="A0A8E2ARQ0"/>
<comment type="catalytic activity">
    <reaction evidence="1">
        <text>Hydrolysis of terminal non-reducing N-acetyl-D-hexosamine residues in N-acetyl-beta-D-hexosaminides.</text>
        <dbReference type="EC" id="3.2.1.52"/>
    </reaction>
</comment>
<protein>
    <recommendedName>
        <fullName evidence="3">beta-N-acetylhexosaminidase</fullName>
        <ecNumber evidence="3">3.2.1.52</ecNumber>
    </recommendedName>
</protein>
<evidence type="ECO:0000256" key="4">
    <source>
        <dbReference type="ARBA" id="ARBA00022801"/>
    </source>
</evidence>
<evidence type="ECO:0000256" key="5">
    <source>
        <dbReference type="ARBA" id="ARBA00023295"/>
    </source>
</evidence>
<feature type="chain" id="PRO_5034029223" description="beta-N-acetylhexosaminidase" evidence="7">
    <location>
        <begin position="16"/>
        <end position="698"/>
    </location>
</feature>
<evidence type="ECO:0000259" key="8">
    <source>
        <dbReference type="Pfam" id="PF00728"/>
    </source>
</evidence>
<dbReference type="PANTHER" id="PTHR43678:SF1">
    <property type="entry name" value="BETA-N-ACETYLHEXOSAMINIDASE"/>
    <property type="match status" value="1"/>
</dbReference>
<keyword evidence="7" id="KW-0732">Signal</keyword>
<name>A0A8E2ARQ0_9APHY</name>
<dbReference type="InterPro" id="IPR015882">
    <property type="entry name" value="HEX_bac_N"/>
</dbReference>
<reference evidence="10 11" key="1">
    <citation type="submission" date="2016-07" db="EMBL/GenBank/DDBJ databases">
        <title>Draft genome of the white-rot fungus Obba rivulosa 3A-2.</title>
        <authorList>
            <consortium name="DOE Joint Genome Institute"/>
            <person name="Miettinen O."/>
            <person name="Riley R."/>
            <person name="Acob R."/>
            <person name="Barry K."/>
            <person name="Cullen D."/>
            <person name="De Vries R."/>
            <person name="Hainaut M."/>
            <person name="Hatakka A."/>
            <person name="Henrissat B."/>
            <person name="Hilden K."/>
            <person name="Kuo R."/>
            <person name="Labutti K."/>
            <person name="Lipzen A."/>
            <person name="Makela M.R."/>
            <person name="Sandor L."/>
            <person name="Spatafora J.W."/>
            <person name="Grigoriev I.V."/>
            <person name="Hibbett D.S."/>
        </authorList>
    </citation>
    <scope>NUCLEOTIDE SEQUENCE [LARGE SCALE GENOMIC DNA]</scope>
    <source>
        <strain evidence="10 11">3A-2</strain>
    </source>
</reference>
<dbReference type="InterPro" id="IPR025705">
    <property type="entry name" value="Beta_hexosaminidase_sua/sub"/>
</dbReference>
<evidence type="ECO:0000256" key="7">
    <source>
        <dbReference type="SAM" id="SignalP"/>
    </source>
</evidence>
<dbReference type="Gene3D" id="3.30.379.10">
    <property type="entry name" value="Chitobiase/beta-hexosaminidase domain 2-like"/>
    <property type="match status" value="1"/>
</dbReference>
<dbReference type="Proteomes" id="UP000250043">
    <property type="component" value="Unassembled WGS sequence"/>
</dbReference>
<dbReference type="PANTHER" id="PTHR43678">
    <property type="entry name" value="PUTATIVE (AFU_ORTHOLOGUE AFUA_2G00640)-RELATED"/>
    <property type="match status" value="1"/>
</dbReference>
<dbReference type="GO" id="GO:0004563">
    <property type="term" value="F:beta-N-acetylhexosaminidase activity"/>
    <property type="evidence" value="ECO:0007669"/>
    <property type="project" value="UniProtKB-EC"/>
</dbReference>
<evidence type="ECO:0000256" key="3">
    <source>
        <dbReference type="ARBA" id="ARBA00012663"/>
    </source>
</evidence>
<dbReference type="SUPFAM" id="SSF55545">
    <property type="entry name" value="beta-N-acetylhexosaminidase-like domain"/>
    <property type="match status" value="1"/>
</dbReference>
<sequence length="698" mass="76861">MIVMLRLAAITIVCALWPPMILSLGASAVLRPQVPSVAAFEPASGSFQLSPDVRIIVDSQHGTTGSPSAYAFAETFRTDLMSVAGFDFVPPVLLSSSGAGVRGAPVIFIEIDPSLQYALYNGKPTDEGYDFEITEYTYTIKASAPIGAWWGTRSLIQQHVLMASNDSGTITFPVGNGKDSPGWEVRGFMLDAGRHWFDTEFLSELCTYASFFKINEMHLHSSDNLWNPDFLYGAGNEGWTELYAAFRFQPPHGSSISGLVPRLNESWTQSDFTALQETCTNRGVTIIPEIDNPGHSLVFSQWKPELMLSGSPDSLNLSYPETIPTIKSVWREFLPWFTSPEVSIGADEYDASLADDYISFVNEMSDYIMEQSGKSIRIWGTSEPSDTLSVSKQITIQHWDFPDADIPVQLMDEGYYIINSEQYFLYLDGKFSDGDEFPQQLDPDLIWGGAPDGTGWAPNIFSPTDPSNNTSVDNLMLRGAIMALWSDWGNNATTMLEDYYQLAPSLALFAEKAWAGSGVRETELTRAQFEAAYPILNAAAPGQNLNRVVKPEHGDVVYQYPGTYNVLSTPFSSVGPPYTLTFSVKPDSRHPTQGLLFSGRDSKLWAANLTFEATGQLYALGYILPTDGYTTVSIHATTEYTYAVIDGDEEHPYFWHTIMDIWGEYLTVGNMSFAAPAQHIGGEGFGGLVKDVSLSLGA</sequence>
<evidence type="ECO:0000256" key="2">
    <source>
        <dbReference type="ARBA" id="ARBA00006285"/>
    </source>
</evidence>
<dbReference type="InterPro" id="IPR015883">
    <property type="entry name" value="Glyco_hydro_20_cat"/>
</dbReference>
<keyword evidence="4 10" id="KW-0378">Hydrolase</keyword>
<evidence type="ECO:0000256" key="6">
    <source>
        <dbReference type="PIRSR" id="PIRSR625705-1"/>
    </source>
</evidence>
<dbReference type="Gene3D" id="3.20.20.80">
    <property type="entry name" value="Glycosidases"/>
    <property type="match status" value="1"/>
</dbReference>
<dbReference type="Pfam" id="PF02838">
    <property type="entry name" value="Glyco_hydro_20b"/>
    <property type="match status" value="1"/>
</dbReference>
<dbReference type="EMBL" id="KV722420">
    <property type="protein sequence ID" value="OCH89748.1"/>
    <property type="molecule type" value="Genomic_DNA"/>
</dbReference>
<evidence type="ECO:0000313" key="10">
    <source>
        <dbReference type="EMBL" id="OCH89748.1"/>
    </source>
</evidence>
<accession>A0A8E2ARQ0</accession>
<dbReference type="SUPFAM" id="SSF51445">
    <property type="entry name" value="(Trans)glycosidases"/>
    <property type="match status" value="1"/>
</dbReference>